<feature type="region of interest" description="Disordered" evidence="1">
    <location>
        <begin position="1"/>
        <end position="21"/>
    </location>
</feature>
<evidence type="ECO:0000256" key="1">
    <source>
        <dbReference type="SAM" id="MobiDB-lite"/>
    </source>
</evidence>
<sequence length="385" mass="44150">MVASRNGKTITPLGHRHSDNDNDISLRRSCNVWVRPSSDVLGSTFYVSHHLTFSQLCLQASEEIIMHPLESGLAVGTSIAPISPRNLQRSIKAGGRRSVVRVVGSQLVTVLKDDQETIRRSTLSAITREFTEKRAWADGIDVNGDDKDDGEIAKQREHRSKAEKVLALLQLEQEALEREEQEDQTQNEWHLQHPTAKTEPNDVESARRERVRERIRLELDDLAAAETDEQVEGQEEEGWQLDQESITSSRWAWDEISDRNQCYREEMRILVANFKEADAKVWRQIIRRHKHSSWSSTSSDTVMDRSIRVQNPFAPLTNNQLRGGTYEILRLQAKRQFEGSNHPMHRDNRESKTVWRKCCEECVLILDNVIQPCSFCSVAATCVEQ</sequence>
<evidence type="ECO:0000313" key="2">
    <source>
        <dbReference type="EMBL" id="KAJ4000133.1"/>
    </source>
</evidence>
<organism evidence="2 3">
    <name type="scientific">Lentinula boryana</name>
    <dbReference type="NCBI Taxonomy" id="40481"/>
    <lineage>
        <taxon>Eukaryota</taxon>
        <taxon>Fungi</taxon>
        <taxon>Dikarya</taxon>
        <taxon>Basidiomycota</taxon>
        <taxon>Agaricomycotina</taxon>
        <taxon>Agaricomycetes</taxon>
        <taxon>Agaricomycetidae</taxon>
        <taxon>Agaricales</taxon>
        <taxon>Marasmiineae</taxon>
        <taxon>Omphalotaceae</taxon>
        <taxon>Lentinula</taxon>
    </lineage>
</organism>
<protein>
    <submittedName>
        <fullName evidence="2">Uncharacterized protein</fullName>
    </submittedName>
</protein>
<evidence type="ECO:0000313" key="3">
    <source>
        <dbReference type="Proteomes" id="UP001163828"/>
    </source>
</evidence>
<accession>A0ABQ8QNZ5</accession>
<keyword evidence="3" id="KW-1185">Reference proteome</keyword>
<gene>
    <name evidence="2" type="ORF">F5050DRAFT_1733019</name>
</gene>
<reference evidence="2" key="1">
    <citation type="submission" date="2022-08" db="EMBL/GenBank/DDBJ databases">
        <authorList>
            <consortium name="DOE Joint Genome Institute"/>
            <person name="Min B."/>
            <person name="Riley R."/>
            <person name="Sierra-Patev S."/>
            <person name="Naranjo-Ortiz M."/>
            <person name="Looney B."/>
            <person name="Konkel Z."/>
            <person name="Slot J.C."/>
            <person name="Sakamoto Y."/>
            <person name="Steenwyk J.L."/>
            <person name="Rokas A."/>
            <person name="Carro J."/>
            <person name="Camarero S."/>
            <person name="Ferreira P."/>
            <person name="Molpeceres G."/>
            <person name="Ruiz-Duenas F.J."/>
            <person name="Serrano A."/>
            <person name="Henrissat B."/>
            <person name="Drula E."/>
            <person name="Hughes K.W."/>
            <person name="Mata J.L."/>
            <person name="Ishikawa N.K."/>
            <person name="Vargas-Isla R."/>
            <person name="Ushijima S."/>
            <person name="Smith C.A."/>
            <person name="Ahrendt S."/>
            <person name="Andreopoulos W."/>
            <person name="He G."/>
            <person name="Labutti K."/>
            <person name="Lipzen A."/>
            <person name="Ng V."/>
            <person name="Sandor L."/>
            <person name="Barry K."/>
            <person name="Martinez A.T."/>
            <person name="Xiao Y."/>
            <person name="Gibbons J.G."/>
            <person name="Terashima K."/>
            <person name="Hibbett D.S."/>
            <person name="Grigoriev I.V."/>
        </authorList>
    </citation>
    <scope>NUCLEOTIDE SEQUENCE</scope>
    <source>
        <strain evidence="2">TFB10827</strain>
    </source>
</reference>
<proteinExistence type="predicted"/>
<feature type="region of interest" description="Disordered" evidence="1">
    <location>
        <begin position="177"/>
        <end position="207"/>
    </location>
</feature>
<dbReference type="EMBL" id="MU790526">
    <property type="protein sequence ID" value="KAJ4000133.1"/>
    <property type="molecule type" value="Genomic_DNA"/>
</dbReference>
<name>A0ABQ8QNZ5_9AGAR</name>
<dbReference type="Proteomes" id="UP001163828">
    <property type="component" value="Unassembled WGS sequence"/>
</dbReference>
<comment type="caution">
    <text evidence="2">The sequence shown here is derived from an EMBL/GenBank/DDBJ whole genome shotgun (WGS) entry which is preliminary data.</text>
</comment>